<dbReference type="GO" id="GO:0004672">
    <property type="term" value="F:protein kinase activity"/>
    <property type="evidence" value="ECO:0007669"/>
    <property type="project" value="InterPro"/>
</dbReference>
<evidence type="ECO:0000313" key="3">
    <source>
        <dbReference type="Proteomes" id="UP000317257"/>
    </source>
</evidence>
<dbReference type="InterPro" id="IPR000719">
    <property type="entry name" value="Prot_kinase_dom"/>
</dbReference>
<dbReference type="InterPro" id="IPR011009">
    <property type="entry name" value="Kinase-like_dom_sf"/>
</dbReference>
<dbReference type="GO" id="GO:0005524">
    <property type="term" value="F:ATP binding"/>
    <property type="evidence" value="ECO:0007669"/>
    <property type="project" value="InterPro"/>
</dbReference>
<name>A0A5C6GNE6_METRR</name>
<dbReference type="PROSITE" id="PS50011">
    <property type="entry name" value="PROTEIN_KINASE_DOM"/>
    <property type="match status" value="1"/>
</dbReference>
<proteinExistence type="predicted"/>
<evidence type="ECO:0000259" key="1">
    <source>
        <dbReference type="PROSITE" id="PS50011"/>
    </source>
</evidence>
<accession>A0A5C6GNE6</accession>
<comment type="caution">
    <text evidence="2">The sequence shown here is derived from an EMBL/GenBank/DDBJ whole genome shotgun (WGS) entry which is preliminary data.</text>
</comment>
<evidence type="ECO:0000313" key="2">
    <source>
        <dbReference type="EMBL" id="TWU78251.1"/>
    </source>
</evidence>
<dbReference type="Gene3D" id="1.10.510.10">
    <property type="entry name" value="Transferase(Phosphotransferase) domain 1"/>
    <property type="match status" value="1"/>
</dbReference>
<dbReference type="AlphaFoldDB" id="A0A5C6GNE6"/>
<dbReference type="Pfam" id="PF00069">
    <property type="entry name" value="Pkinase"/>
    <property type="match status" value="1"/>
</dbReference>
<dbReference type="PANTHER" id="PTHR44167">
    <property type="entry name" value="OVARIAN-SPECIFIC SERINE/THREONINE-PROTEIN KINASE LOK-RELATED"/>
    <property type="match status" value="1"/>
</dbReference>
<gene>
    <name evidence="2" type="ORF">ED733_008145</name>
</gene>
<sequence length="202" mass="22800">MDDDINLKYPYPPEIAERLENCLSFGNTGIVEIVPPGNQRMTWCYEAAEAAALLHSHGIIHADIKPANMVLDDNLGLRIIDFSGCAIDNSKPLCFESARYFLPRDINVHPCSVQTDLFALGSSLFEIITGSPPYSHLDENDIEEKYREGDFPSIKGLIYGSIIEACWKQEFKSAEEVKRAIRDDHIPPTVPWQAPYFVRARE</sequence>
<dbReference type="PROSITE" id="PS00108">
    <property type="entry name" value="PROTEIN_KINASE_ST"/>
    <property type="match status" value="1"/>
</dbReference>
<dbReference type="EMBL" id="SBHS01000002">
    <property type="protein sequence ID" value="TWU78251.1"/>
    <property type="molecule type" value="Genomic_DNA"/>
</dbReference>
<dbReference type="PANTHER" id="PTHR44167:SF24">
    <property type="entry name" value="SERINE_THREONINE-PROTEIN KINASE CHK2"/>
    <property type="match status" value="1"/>
</dbReference>
<organism evidence="2 3">
    <name type="scientific">Metarhizium rileyi (strain RCEF 4871)</name>
    <name type="common">Nomuraea rileyi</name>
    <dbReference type="NCBI Taxonomy" id="1649241"/>
    <lineage>
        <taxon>Eukaryota</taxon>
        <taxon>Fungi</taxon>
        <taxon>Dikarya</taxon>
        <taxon>Ascomycota</taxon>
        <taxon>Pezizomycotina</taxon>
        <taxon>Sordariomycetes</taxon>
        <taxon>Hypocreomycetidae</taxon>
        <taxon>Hypocreales</taxon>
        <taxon>Clavicipitaceae</taxon>
        <taxon>Metarhizium</taxon>
    </lineage>
</organism>
<feature type="domain" description="Protein kinase" evidence="1">
    <location>
        <begin position="1"/>
        <end position="202"/>
    </location>
</feature>
<reference evidence="3" key="1">
    <citation type="submission" date="2018-12" db="EMBL/GenBank/DDBJ databases">
        <title>The complete genome of Metarhizium rileyi, a key fungal pathogen of Lepidoptera.</title>
        <authorList>
            <person name="Binneck E."/>
            <person name="Lastra C.C.L."/>
            <person name="Sosa-Gomez D.R."/>
        </authorList>
    </citation>
    <scope>NUCLEOTIDE SEQUENCE [LARGE SCALE GENOMIC DNA]</scope>
    <source>
        <strain evidence="3">Cep018-CH2</strain>
    </source>
</reference>
<dbReference type="Proteomes" id="UP000317257">
    <property type="component" value="Unassembled WGS sequence"/>
</dbReference>
<dbReference type="SUPFAM" id="SSF56112">
    <property type="entry name" value="Protein kinase-like (PK-like)"/>
    <property type="match status" value="1"/>
</dbReference>
<protein>
    <recommendedName>
        <fullName evidence="1">Protein kinase domain-containing protein</fullName>
    </recommendedName>
</protein>
<dbReference type="InterPro" id="IPR008271">
    <property type="entry name" value="Ser/Thr_kinase_AS"/>
</dbReference>